<keyword evidence="2" id="KW-1185">Reference proteome</keyword>
<sequence>MVKTGLPFMLEDKSGSLSGSDFVDLYDRMFLRVRCTRGPDGASRYRVYDMFAWHDIPVATLEYGAAGTLGNITIIGPGALSRTQPMAAFLVEVGGARHRKFIASDGQEYSWSWRTNTHEDLEWSCTNANGHTVAWYVLKIPGEQYEDSSGCMFGVEEPYPHLATGQLMSEMVDFLATLLIMRHIATREGL</sequence>
<comment type="caution">
    <text evidence="1">The sequence shown here is derived from an EMBL/GenBank/DDBJ whole genome shotgun (WGS) entry which is preliminary data.</text>
</comment>
<dbReference type="EMBL" id="JAGFNK010000085">
    <property type="protein sequence ID" value="KAI9508596.1"/>
    <property type="molecule type" value="Genomic_DNA"/>
</dbReference>
<reference evidence="1" key="1">
    <citation type="submission" date="2021-03" db="EMBL/GenBank/DDBJ databases">
        <title>Evolutionary priming and transition to the ectomycorrhizal habit in an iconic lineage of mushroom-forming fungi: is preadaptation a requirement?</title>
        <authorList>
            <consortium name="DOE Joint Genome Institute"/>
            <person name="Looney B.P."/>
            <person name="Miyauchi S."/>
            <person name="Morin E."/>
            <person name="Drula E."/>
            <person name="Courty P.E."/>
            <person name="Chicoki N."/>
            <person name="Fauchery L."/>
            <person name="Kohler A."/>
            <person name="Kuo A."/>
            <person name="LaButti K."/>
            <person name="Pangilinan J."/>
            <person name="Lipzen A."/>
            <person name="Riley R."/>
            <person name="Andreopoulos W."/>
            <person name="He G."/>
            <person name="Johnson J."/>
            <person name="Barry K.W."/>
            <person name="Grigoriev I.V."/>
            <person name="Nagy L."/>
            <person name="Hibbett D."/>
            <person name="Henrissat B."/>
            <person name="Matheny P.B."/>
            <person name="Labbe J."/>
            <person name="Martin A.F."/>
        </authorList>
    </citation>
    <scope>NUCLEOTIDE SEQUENCE</scope>
    <source>
        <strain evidence="1">BPL698</strain>
    </source>
</reference>
<gene>
    <name evidence="1" type="ORF">F5148DRAFT_979547</name>
</gene>
<accession>A0ACC0UAU7</accession>
<organism evidence="1 2">
    <name type="scientific">Russula earlei</name>
    <dbReference type="NCBI Taxonomy" id="71964"/>
    <lineage>
        <taxon>Eukaryota</taxon>
        <taxon>Fungi</taxon>
        <taxon>Dikarya</taxon>
        <taxon>Basidiomycota</taxon>
        <taxon>Agaricomycotina</taxon>
        <taxon>Agaricomycetes</taxon>
        <taxon>Russulales</taxon>
        <taxon>Russulaceae</taxon>
        <taxon>Russula</taxon>
    </lineage>
</organism>
<evidence type="ECO:0000313" key="1">
    <source>
        <dbReference type="EMBL" id="KAI9508596.1"/>
    </source>
</evidence>
<proteinExistence type="predicted"/>
<evidence type="ECO:0000313" key="2">
    <source>
        <dbReference type="Proteomes" id="UP001207468"/>
    </source>
</evidence>
<name>A0ACC0UAU7_9AGAM</name>
<protein>
    <submittedName>
        <fullName evidence="1">Uncharacterized protein</fullName>
    </submittedName>
</protein>
<dbReference type="Proteomes" id="UP001207468">
    <property type="component" value="Unassembled WGS sequence"/>
</dbReference>